<dbReference type="Proteomes" id="UP000321393">
    <property type="component" value="Unassembled WGS sequence"/>
</dbReference>
<accession>A0A5A7UD40</accession>
<dbReference type="EMBL" id="SSTD01020234">
    <property type="protein sequence ID" value="TYJ95505.1"/>
    <property type="molecule type" value="Genomic_DNA"/>
</dbReference>
<evidence type="ECO:0000313" key="4">
    <source>
        <dbReference type="Proteomes" id="UP000321947"/>
    </source>
</evidence>
<dbReference type="Proteomes" id="UP000321947">
    <property type="component" value="Unassembled WGS sequence"/>
</dbReference>
<comment type="caution">
    <text evidence="1">The sequence shown here is derived from an EMBL/GenBank/DDBJ whole genome shotgun (WGS) entry which is preliminary data.</text>
</comment>
<evidence type="ECO:0000313" key="1">
    <source>
        <dbReference type="EMBL" id="KAA0053130.1"/>
    </source>
</evidence>
<name>A0A5A7UD40_CUCMM</name>
<proteinExistence type="predicted"/>
<protein>
    <submittedName>
        <fullName evidence="1">Gag-pol polyprotein</fullName>
    </submittedName>
</protein>
<dbReference type="AlphaFoldDB" id="A0A5A7UD40"/>
<reference evidence="3 4" key="1">
    <citation type="submission" date="2019-08" db="EMBL/GenBank/DDBJ databases">
        <title>Draft genome sequences of two oriental melons (Cucumis melo L. var makuwa).</title>
        <authorList>
            <person name="Kwon S.-Y."/>
        </authorList>
    </citation>
    <scope>NUCLEOTIDE SEQUENCE [LARGE SCALE GENOMIC DNA]</scope>
    <source>
        <strain evidence="4">cv. Chang Bougi</strain>
        <strain evidence="3">cv. SW 3</strain>
        <tissue evidence="1">Leaf</tissue>
    </source>
</reference>
<evidence type="ECO:0000313" key="3">
    <source>
        <dbReference type="Proteomes" id="UP000321393"/>
    </source>
</evidence>
<sequence>MLDRSNHAYSKIGIMAFLKLIEVASGWEHPTKTNVACKVSLKLELTWTSVEDEANLGILVRKDVGTKLVRKVMHSFPQCFNMKVTTTDEANDVTAMKLDELFGSLRTFELNLGEGNSKKKYGVAFSSNYLSSNNSINLNIRRENEKGDRESRFSKNDRSSRSIRCHEYDGFEHYQAECATFLKCKRKRLIVTLSDDEATSDSESEKIGRALTSTLIENEPSKKGGSNKQKGAITCIDYQGFSLCITSVGCDLARKWEKYQIVLKQQKERIQALIEENHHLMSCIAILKVELKEARYNFEYLSKFVKMLTSWTKTLDSILNDGKTRRSIPWATSKTKWRLKNSREVNKCNVALTFAMELEEKYLEKGPLINLASLLYHEIVSLVKGLSVNLISISQLCDQRFSVNFRKDKCEMVDKKSKVILSGTRLSDNCYHWDSETSICNLSKSDEA</sequence>
<evidence type="ECO:0000313" key="2">
    <source>
        <dbReference type="EMBL" id="TYJ95505.1"/>
    </source>
</evidence>
<dbReference type="EMBL" id="SSTE01009956">
    <property type="protein sequence ID" value="KAA0053130.1"/>
    <property type="molecule type" value="Genomic_DNA"/>
</dbReference>
<organism evidence="1 3">
    <name type="scientific">Cucumis melo var. makuwa</name>
    <name type="common">Oriental melon</name>
    <dbReference type="NCBI Taxonomy" id="1194695"/>
    <lineage>
        <taxon>Eukaryota</taxon>
        <taxon>Viridiplantae</taxon>
        <taxon>Streptophyta</taxon>
        <taxon>Embryophyta</taxon>
        <taxon>Tracheophyta</taxon>
        <taxon>Spermatophyta</taxon>
        <taxon>Magnoliopsida</taxon>
        <taxon>eudicotyledons</taxon>
        <taxon>Gunneridae</taxon>
        <taxon>Pentapetalae</taxon>
        <taxon>rosids</taxon>
        <taxon>fabids</taxon>
        <taxon>Cucurbitales</taxon>
        <taxon>Cucurbitaceae</taxon>
        <taxon>Benincaseae</taxon>
        <taxon>Cucumis</taxon>
    </lineage>
</organism>
<gene>
    <name evidence="2" type="ORF">E5676_scaffold441G00270</name>
    <name evidence="1" type="ORF">E6C27_scaffold778G00660</name>
</gene>